<evidence type="ECO:0000313" key="3">
    <source>
        <dbReference type="Proteomes" id="UP000534286"/>
    </source>
</evidence>
<organism evidence="2 3">
    <name type="scientific">Streptosporangium album</name>
    <dbReference type="NCBI Taxonomy" id="47479"/>
    <lineage>
        <taxon>Bacteria</taxon>
        <taxon>Bacillati</taxon>
        <taxon>Actinomycetota</taxon>
        <taxon>Actinomycetes</taxon>
        <taxon>Streptosporangiales</taxon>
        <taxon>Streptosporangiaceae</taxon>
        <taxon>Streptosporangium</taxon>
    </lineage>
</organism>
<dbReference type="RefSeq" id="WP_221465439.1">
    <property type="nucleotide sequence ID" value="NZ_BAABEK010000035.1"/>
</dbReference>
<dbReference type="Pfam" id="PF21311">
    <property type="entry name" value="Phage_RBD_prop"/>
    <property type="match status" value="1"/>
</dbReference>
<sequence length="270" mass="28524">MVNKALHDQTVLQSFAFDNVHGHMYTVQVKNGAGSPAAGDLCVTKLSLTGTILGHMYLMGFGHGVQIGVEPSGSSAYLWTETDGVSDGVNAWGRKLARFPFVNGQTLTTSSSSLRKYAPIAGATSTTCAIDPSTNRLVMRHRRAGAARYAVYDLSTIKAGGSTPLFDIAEPPGLGVFQGYTALGQHLYMFDGTAYSASNPTGDTHLTSVDLTTGKVVQRSFTAAWKSLNYREPEGMAIQLAGGNPRLCFGFASGGAGARRTSIIYKNGLA</sequence>
<proteinExistence type="predicted"/>
<accession>A0A7W7WAI2</accession>
<protein>
    <recommendedName>
        <fullName evidence="1">P68 RBP/TagC-like beta-propeller domain-containing protein</fullName>
    </recommendedName>
</protein>
<evidence type="ECO:0000259" key="1">
    <source>
        <dbReference type="Pfam" id="PF21311"/>
    </source>
</evidence>
<reference evidence="2 3" key="1">
    <citation type="submission" date="2020-08" db="EMBL/GenBank/DDBJ databases">
        <title>Sequencing the genomes of 1000 actinobacteria strains.</title>
        <authorList>
            <person name="Klenk H.-P."/>
        </authorList>
    </citation>
    <scope>NUCLEOTIDE SEQUENCE [LARGE SCALE GENOMIC DNA]</scope>
    <source>
        <strain evidence="2 3">DSM 43023</strain>
    </source>
</reference>
<dbReference type="EMBL" id="JACHJU010000001">
    <property type="protein sequence ID" value="MBB4939180.1"/>
    <property type="molecule type" value="Genomic_DNA"/>
</dbReference>
<dbReference type="AlphaFoldDB" id="A0A7W7WAI2"/>
<evidence type="ECO:0000313" key="2">
    <source>
        <dbReference type="EMBL" id="MBB4939180.1"/>
    </source>
</evidence>
<comment type="caution">
    <text evidence="2">The sequence shown here is derived from an EMBL/GenBank/DDBJ whole genome shotgun (WGS) entry which is preliminary data.</text>
</comment>
<keyword evidence="3" id="KW-1185">Reference proteome</keyword>
<gene>
    <name evidence="2" type="ORF">FHR32_003485</name>
</gene>
<feature type="domain" description="P68 RBP/TagC-like beta-propeller" evidence="1">
    <location>
        <begin position="11"/>
        <end position="265"/>
    </location>
</feature>
<dbReference type="Proteomes" id="UP000534286">
    <property type="component" value="Unassembled WGS sequence"/>
</dbReference>
<dbReference type="InterPro" id="IPR048799">
    <property type="entry name" value="P68_RBP_TagC-like_beta-prop"/>
</dbReference>
<name>A0A7W7WAI2_9ACTN</name>